<evidence type="ECO:0000313" key="3">
    <source>
        <dbReference type="Proteomes" id="UP000182894"/>
    </source>
</evidence>
<name>A0A1G8CJA5_9PSED</name>
<sequence>MDIRCAFDSAEGVGARLPAICREPAANPVHAVYQVQPSRLVSLPLRGRSRASALLRPPARIKSRPVIRNACFVRSAWEDQNPFAFDLPASPVQTPPNATWVQAKRRRHGVGRAAWMPREPPPAMDGGWRRAHGASSECGNPTKSDPTRSRALLVTFGAFSKVTRCKSGTLSRRYRRNGYTPNPNPNPNPNPQ</sequence>
<accession>A0A1G8CJA5</accession>
<evidence type="ECO:0000313" key="2">
    <source>
        <dbReference type="EMBL" id="SDH45554.1"/>
    </source>
</evidence>
<evidence type="ECO:0000256" key="1">
    <source>
        <dbReference type="SAM" id="MobiDB-lite"/>
    </source>
</evidence>
<dbReference type="STRING" id="89065.SAMN05216605_106265"/>
<organism evidence="2 3">
    <name type="scientific">Pseudomonas abietaniphila</name>
    <dbReference type="NCBI Taxonomy" id="89065"/>
    <lineage>
        <taxon>Bacteria</taxon>
        <taxon>Pseudomonadati</taxon>
        <taxon>Pseudomonadota</taxon>
        <taxon>Gammaproteobacteria</taxon>
        <taxon>Pseudomonadales</taxon>
        <taxon>Pseudomonadaceae</taxon>
        <taxon>Pseudomonas</taxon>
    </lineage>
</organism>
<protein>
    <submittedName>
        <fullName evidence="2">Uncharacterized protein</fullName>
    </submittedName>
</protein>
<dbReference type="AlphaFoldDB" id="A0A1G8CJA5"/>
<keyword evidence="3" id="KW-1185">Reference proteome</keyword>
<reference evidence="3" key="1">
    <citation type="submission" date="2016-10" db="EMBL/GenBank/DDBJ databases">
        <authorList>
            <person name="Varghese N."/>
            <person name="Submissions S."/>
        </authorList>
    </citation>
    <scope>NUCLEOTIDE SEQUENCE [LARGE SCALE GENOMIC DNA]</scope>
    <source>
        <strain evidence="3">ATCC 700689</strain>
    </source>
</reference>
<dbReference type="Proteomes" id="UP000182894">
    <property type="component" value="Unassembled WGS sequence"/>
</dbReference>
<proteinExistence type="predicted"/>
<feature type="compositionally biased region" description="Pro residues" evidence="1">
    <location>
        <begin position="182"/>
        <end position="192"/>
    </location>
</feature>
<dbReference type="EMBL" id="FNCO01000006">
    <property type="protein sequence ID" value="SDH45554.1"/>
    <property type="molecule type" value="Genomic_DNA"/>
</dbReference>
<gene>
    <name evidence="2" type="ORF">SAMN05216605_106265</name>
</gene>
<feature type="region of interest" description="Disordered" evidence="1">
    <location>
        <begin position="114"/>
        <end position="147"/>
    </location>
</feature>
<feature type="region of interest" description="Disordered" evidence="1">
    <location>
        <begin position="167"/>
        <end position="192"/>
    </location>
</feature>